<dbReference type="PANTHER" id="PTHR11473:SF19">
    <property type="entry name" value="BIOPTERIN-DEPENDENT AROMATIC AMINO ACID HYDROXYLASE FAMILY PROFILE DOMAIN-CONTAINING PROTEIN"/>
    <property type="match status" value="1"/>
</dbReference>
<evidence type="ECO:0000256" key="5">
    <source>
        <dbReference type="ARBA" id="ARBA00009712"/>
    </source>
</evidence>
<evidence type="ECO:0000256" key="11">
    <source>
        <dbReference type="ARBA" id="ARBA00022723"/>
    </source>
</evidence>
<comment type="similarity">
    <text evidence="5">Belongs to the biopterin-dependent aromatic amino acid hydroxylase family.</text>
</comment>
<feature type="binding site" evidence="18">
    <location>
        <position position="336"/>
    </location>
    <ligand>
        <name>Fe cation</name>
        <dbReference type="ChEBI" id="CHEBI:24875"/>
    </ligand>
</feature>
<dbReference type="SUPFAM" id="SSF56534">
    <property type="entry name" value="Aromatic aminoacid monoxygenases, catalytic and oligomerization domains"/>
    <property type="match status" value="1"/>
</dbReference>
<feature type="region of interest" description="Disordered" evidence="20">
    <location>
        <begin position="19"/>
        <end position="40"/>
    </location>
</feature>
<keyword evidence="9" id="KW-0597">Phosphoprotein</keyword>
<keyword evidence="15" id="KW-0503">Monooxygenase</keyword>
<dbReference type="GO" id="GO:0004511">
    <property type="term" value="F:tyrosine 3-monooxygenase activity"/>
    <property type="evidence" value="ECO:0007669"/>
    <property type="project" value="UniProtKB-EC"/>
</dbReference>
<dbReference type="InterPro" id="IPR045865">
    <property type="entry name" value="ACT-like_dom_sf"/>
</dbReference>
<dbReference type="PANTHER" id="PTHR11473">
    <property type="entry name" value="AROMATIC AMINO ACID HYDROXYLASE"/>
    <property type="match status" value="1"/>
</dbReference>
<evidence type="ECO:0000256" key="2">
    <source>
        <dbReference type="ARBA" id="ARBA00004489"/>
    </source>
</evidence>
<keyword evidence="11 18" id="KW-0479">Metal-binding</keyword>
<evidence type="ECO:0000313" key="22">
    <source>
        <dbReference type="Ensembl" id="ENSCMIP00000026029.1"/>
    </source>
</evidence>
<comment type="cofactor">
    <cofactor evidence="1 19">
        <name>Fe(2+)</name>
        <dbReference type="ChEBI" id="CHEBI:29033"/>
    </cofactor>
</comment>
<evidence type="ECO:0000256" key="15">
    <source>
        <dbReference type="ARBA" id="ARBA00023033"/>
    </source>
</evidence>
<evidence type="ECO:0000256" key="16">
    <source>
        <dbReference type="ARBA" id="ARBA00023273"/>
    </source>
</evidence>
<dbReference type="Pfam" id="PF00351">
    <property type="entry name" value="Biopterin_H"/>
    <property type="match status" value="1"/>
</dbReference>
<dbReference type="InterPro" id="IPR019774">
    <property type="entry name" value="Aromatic-AA_hydroxylase_C"/>
</dbReference>
<evidence type="ECO:0000256" key="10">
    <source>
        <dbReference type="ARBA" id="ARBA00022584"/>
    </source>
</evidence>
<dbReference type="Proteomes" id="UP000314986">
    <property type="component" value="Unassembled WGS sequence"/>
</dbReference>
<dbReference type="FunFam" id="1.10.800.10:FF:000002">
    <property type="entry name" value="Tyrosine 3-monooxygenase"/>
    <property type="match status" value="1"/>
</dbReference>
<proteinExistence type="inferred from homology"/>
<comment type="pathway">
    <text evidence="4">Catecholamine biosynthesis; dopamine biosynthesis; dopamine from L-tyrosine: step 1/2.</text>
</comment>
<dbReference type="PROSITE" id="PS51410">
    <property type="entry name" value="BH4_AAA_HYDROXYL_2"/>
    <property type="match status" value="1"/>
</dbReference>
<evidence type="ECO:0000256" key="14">
    <source>
        <dbReference type="ARBA" id="ARBA00023004"/>
    </source>
</evidence>
<reference evidence="22" key="5">
    <citation type="submission" date="2025-09" db="UniProtKB">
        <authorList>
            <consortium name="Ensembl"/>
        </authorList>
    </citation>
    <scope>IDENTIFICATION</scope>
</reference>
<dbReference type="GO" id="GO:0005506">
    <property type="term" value="F:iron ion binding"/>
    <property type="evidence" value="ECO:0007669"/>
    <property type="project" value="InterPro"/>
</dbReference>
<dbReference type="Gene3D" id="1.10.800.10">
    <property type="entry name" value="Aromatic amino acid hydroxylase"/>
    <property type="match status" value="1"/>
</dbReference>
<protein>
    <recommendedName>
        <fullName evidence="7">Tyrosine 3-monooxygenase</fullName>
        <ecNumber evidence="6">1.14.16.2</ecNumber>
    </recommendedName>
    <alternativeName>
        <fullName evidence="17">Tyrosine 3-hydroxylase</fullName>
    </alternativeName>
</protein>
<dbReference type="InterPro" id="IPR019773">
    <property type="entry name" value="Tyrosine_3-monooxygenase-like"/>
</dbReference>
<evidence type="ECO:0000256" key="6">
    <source>
        <dbReference type="ARBA" id="ARBA00011993"/>
    </source>
</evidence>
<feature type="binding site" evidence="18">
    <location>
        <position position="291"/>
    </location>
    <ligand>
        <name>Fe cation</name>
        <dbReference type="ChEBI" id="CHEBI:24875"/>
    </ligand>
</feature>
<comment type="subcellular location">
    <subcellularLocation>
        <location evidence="2">Cell projection</location>
        <location evidence="2">Axon</location>
    </subcellularLocation>
    <subcellularLocation>
        <location evidence="3">Cytoplasm</location>
        <location evidence="3">Perinuclear region</location>
    </subcellularLocation>
</comment>
<dbReference type="SUPFAM" id="SSF55021">
    <property type="entry name" value="ACT-like"/>
    <property type="match status" value="1"/>
</dbReference>
<dbReference type="EC" id="1.14.16.2" evidence="6"/>
<dbReference type="FunFam" id="3.30.70.260:FF:000024">
    <property type="entry name" value="Tyrosine 3-monooxygenase"/>
    <property type="match status" value="1"/>
</dbReference>
<keyword evidence="16" id="KW-0966">Cell projection</keyword>
<evidence type="ECO:0000256" key="3">
    <source>
        <dbReference type="ARBA" id="ARBA00004556"/>
    </source>
</evidence>
<organism evidence="22 23">
    <name type="scientific">Callorhinchus milii</name>
    <name type="common">Ghost shark</name>
    <dbReference type="NCBI Taxonomy" id="7868"/>
    <lineage>
        <taxon>Eukaryota</taxon>
        <taxon>Metazoa</taxon>
        <taxon>Chordata</taxon>
        <taxon>Craniata</taxon>
        <taxon>Vertebrata</taxon>
        <taxon>Chondrichthyes</taxon>
        <taxon>Holocephali</taxon>
        <taxon>Chimaeriformes</taxon>
        <taxon>Callorhinchidae</taxon>
        <taxon>Callorhinchus</taxon>
    </lineage>
</organism>
<dbReference type="Ensembl" id="ENSCMIT00000026457.1">
    <property type="protein sequence ID" value="ENSCMIP00000026029.1"/>
    <property type="gene ID" value="ENSCMIG00000011400.1"/>
</dbReference>
<evidence type="ECO:0000256" key="4">
    <source>
        <dbReference type="ARBA" id="ARBA00004700"/>
    </source>
</evidence>
<keyword evidence="14 18" id="KW-0408">Iron</keyword>
<reference evidence="23" key="2">
    <citation type="journal article" date="2007" name="PLoS Biol.">
        <title>Survey sequencing and comparative analysis of the elephant shark (Callorhinchus milii) genome.</title>
        <authorList>
            <person name="Venkatesh B."/>
            <person name="Kirkness E.F."/>
            <person name="Loh Y.H."/>
            <person name="Halpern A.L."/>
            <person name="Lee A.P."/>
            <person name="Johnson J."/>
            <person name="Dandona N."/>
            <person name="Viswanathan L.D."/>
            <person name="Tay A."/>
            <person name="Venter J.C."/>
            <person name="Strausberg R.L."/>
            <person name="Brenner S."/>
        </authorList>
    </citation>
    <scope>NUCLEOTIDE SEQUENCE [LARGE SCALE GENOMIC DNA]</scope>
</reference>
<dbReference type="GO" id="GO:0043204">
    <property type="term" value="C:perikaryon"/>
    <property type="evidence" value="ECO:0007669"/>
    <property type="project" value="TreeGrafter"/>
</dbReference>
<dbReference type="GO" id="GO:0030424">
    <property type="term" value="C:axon"/>
    <property type="evidence" value="ECO:0007669"/>
    <property type="project" value="UniProtKB-SubCell"/>
</dbReference>
<dbReference type="GO" id="GO:0048471">
    <property type="term" value="C:perinuclear region of cytoplasm"/>
    <property type="evidence" value="ECO:0007669"/>
    <property type="project" value="UniProtKB-SubCell"/>
</dbReference>
<dbReference type="AlphaFoldDB" id="A0A4W3I7L3"/>
<dbReference type="Pfam" id="PF21417">
    <property type="entry name" value="TH_ACT"/>
    <property type="match status" value="1"/>
</dbReference>
<dbReference type="PIRSF" id="PIRSF000336">
    <property type="entry name" value="TH"/>
    <property type="match status" value="1"/>
</dbReference>
<keyword evidence="8" id="KW-0963">Cytoplasm</keyword>
<dbReference type="PRINTS" id="PR00372">
    <property type="entry name" value="FYWHYDRXLASE"/>
</dbReference>
<evidence type="ECO:0000256" key="8">
    <source>
        <dbReference type="ARBA" id="ARBA00022490"/>
    </source>
</evidence>
<reference evidence="22" key="4">
    <citation type="submission" date="2025-08" db="UniProtKB">
        <authorList>
            <consortium name="Ensembl"/>
        </authorList>
    </citation>
    <scope>IDENTIFICATION</scope>
</reference>
<feature type="domain" description="Biopterin-dependent aromatic amino acid hydroxylase family profile" evidence="21">
    <location>
        <begin position="111"/>
        <end position="444"/>
    </location>
</feature>
<reference evidence="23" key="3">
    <citation type="journal article" date="2014" name="Nature">
        <title>Elephant shark genome provides unique insights into gnathostome evolution.</title>
        <authorList>
            <consortium name="International Elephant Shark Genome Sequencing Consortium"/>
            <person name="Venkatesh B."/>
            <person name="Lee A.P."/>
            <person name="Ravi V."/>
            <person name="Maurya A.K."/>
            <person name="Lian M.M."/>
            <person name="Swann J.B."/>
            <person name="Ohta Y."/>
            <person name="Flajnik M.F."/>
            <person name="Sutoh Y."/>
            <person name="Kasahara M."/>
            <person name="Hoon S."/>
            <person name="Gangu V."/>
            <person name="Roy S.W."/>
            <person name="Irimia M."/>
            <person name="Korzh V."/>
            <person name="Kondrychyn I."/>
            <person name="Lim Z.W."/>
            <person name="Tay B.H."/>
            <person name="Tohari S."/>
            <person name="Kong K.W."/>
            <person name="Ho S."/>
            <person name="Lorente-Galdos B."/>
            <person name="Quilez J."/>
            <person name="Marques-Bonet T."/>
            <person name="Raney B.J."/>
            <person name="Ingham P.W."/>
            <person name="Tay A."/>
            <person name="Hillier L.W."/>
            <person name="Minx P."/>
            <person name="Boehm T."/>
            <person name="Wilson R.K."/>
            <person name="Brenner S."/>
            <person name="Warren W.C."/>
        </authorList>
    </citation>
    <scope>NUCLEOTIDE SEQUENCE [LARGE SCALE GENOMIC DNA]</scope>
</reference>
<evidence type="ECO:0000256" key="13">
    <source>
        <dbReference type="ARBA" id="ARBA00023002"/>
    </source>
</evidence>
<evidence type="ECO:0000256" key="18">
    <source>
        <dbReference type="PIRSR" id="PIRSR000336-1"/>
    </source>
</evidence>
<evidence type="ECO:0000256" key="17">
    <source>
        <dbReference type="ARBA" id="ARBA00032379"/>
    </source>
</evidence>
<evidence type="ECO:0000256" key="12">
    <source>
        <dbReference type="ARBA" id="ARBA00022979"/>
    </source>
</evidence>
<keyword evidence="12" id="KW-0530">Neurotransmitter biosynthesis</keyword>
<keyword evidence="13" id="KW-0560">Oxidoreductase</keyword>
<feature type="compositionally biased region" description="Basic and acidic residues" evidence="20">
    <location>
        <begin position="19"/>
        <end position="32"/>
    </location>
</feature>
<accession>A0A4W3I7L3</accession>
<keyword evidence="23" id="KW-1185">Reference proteome</keyword>
<evidence type="ECO:0000256" key="1">
    <source>
        <dbReference type="ARBA" id="ARBA00001954"/>
    </source>
</evidence>
<name>A0A4W3I7L3_CALMI</name>
<dbReference type="InterPro" id="IPR001273">
    <property type="entry name" value="ArAA_hydroxylase"/>
</dbReference>
<dbReference type="Gene3D" id="3.30.70.260">
    <property type="match status" value="1"/>
</dbReference>
<evidence type="ECO:0000256" key="9">
    <source>
        <dbReference type="ARBA" id="ARBA00022553"/>
    </source>
</evidence>
<dbReference type="InterPro" id="IPR036951">
    <property type="entry name" value="ArAA_hydroxylase_sf"/>
</dbReference>
<evidence type="ECO:0000313" key="23">
    <source>
        <dbReference type="Proteomes" id="UP000314986"/>
    </source>
</evidence>
<evidence type="ECO:0000259" key="21">
    <source>
        <dbReference type="PROSITE" id="PS51410"/>
    </source>
</evidence>
<dbReference type="GO" id="GO:0006585">
    <property type="term" value="P:dopamine biosynthetic process from tyrosine"/>
    <property type="evidence" value="ECO:0007669"/>
    <property type="project" value="TreeGrafter"/>
</dbReference>
<keyword evidence="10" id="KW-0127">Catecholamine biosynthesis</keyword>
<sequence>MKTEVGSQCLPGRMQSLNEDIHKSSAPEHTDQSDGPTLNDHEDGKAILNIVFTLRNAQNSNLSLTIKMFETFEAKIHHLESRPAQNSKNWAEDLDFFVRCEVQGSVAKMLINSLKQVAEKVSSIRWFPKKLRDLDRCHHLVTKFEPDLDRQHPGYHDPEYRKRRSFIADLAFNYKEGDPLPRVEYTPEEITTWREIYRELTALYPTHACKQFLDGFQQLEQQCGYREDNIPQLHVVSRYLTERTGFRLRPVAGLLSPSDFLASLAFRVFQCTQYIRHSSAPKHSPEPDCCHELLGHIPMLADKQFAQFSQELGLASLGASDEDIEKLSTLYWFTVEFGLCKQNGIIKAYGAGLLSSYGELKYSLSNEPEYKVFDPEVVALQPYQDETFQPVYFVSESFEDAKSKLRIYASKIKKPFSVHYDPFTCSVELLDKPQKVKIALNQMN</sequence>
<evidence type="ECO:0000256" key="19">
    <source>
        <dbReference type="PIRSR" id="PIRSR601273-2"/>
    </source>
</evidence>
<evidence type="ECO:0000256" key="7">
    <source>
        <dbReference type="ARBA" id="ARBA00017181"/>
    </source>
</evidence>
<dbReference type="InterPro" id="IPR049321">
    <property type="entry name" value="TH_ACT"/>
</dbReference>
<dbReference type="GeneTree" id="ENSGT00950000182885"/>
<reference evidence="23" key="1">
    <citation type="journal article" date="2006" name="Science">
        <title>Ancient noncoding elements conserved in the human genome.</title>
        <authorList>
            <person name="Venkatesh B."/>
            <person name="Kirkness E.F."/>
            <person name="Loh Y.H."/>
            <person name="Halpern A.L."/>
            <person name="Lee A.P."/>
            <person name="Johnson J."/>
            <person name="Dandona N."/>
            <person name="Viswanathan L.D."/>
            <person name="Tay A."/>
            <person name="Venter J.C."/>
            <person name="Strausberg R.L."/>
            <person name="Brenner S."/>
        </authorList>
    </citation>
    <scope>NUCLEOTIDE SEQUENCE [LARGE SCALE GENOMIC DNA]</scope>
</reference>
<dbReference type="InterPro" id="IPR018301">
    <property type="entry name" value="ArAA_hydroxylase_Fe/CU_BS"/>
</dbReference>
<dbReference type="PROSITE" id="PS00367">
    <property type="entry name" value="BH4_AAA_HYDROXYL_1"/>
    <property type="match status" value="1"/>
</dbReference>
<dbReference type="InterPro" id="IPR036329">
    <property type="entry name" value="Aro-AA_hydroxylase_C_sf"/>
</dbReference>
<feature type="binding site" evidence="18">
    <location>
        <position position="296"/>
    </location>
    <ligand>
        <name>Fe cation</name>
        <dbReference type="ChEBI" id="CHEBI:24875"/>
    </ligand>
</feature>
<evidence type="ECO:0000256" key="20">
    <source>
        <dbReference type="SAM" id="MobiDB-lite"/>
    </source>
</evidence>